<comment type="similarity">
    <text evidence="1 5">Belongs to the Fmt family.</text>
</comment>
<comment type="caution">
    <text evidence="5">Lacks conserved residue(s) required for the propagation of feature annotation.</text>
</comment>
<evidence type="ECO:0000256" key="2">
    <source>
        <dbReference type="ARBA" id="ARBA00012261"/>
    </source>
</evidence>
<evidence type="ECO:0000313" key="9">
    <source>
        <dbReference type="Proteomes" id="UP000027665"/>
    </source>
</evidence>
<dbReference type="GeneID" id="90984103"/>
<dbReference type="EMBL" id="JMKI01000037">
    <property type="protein sequence ID" value="KEJ91823.1"/>
    <property type="molecule type" value="Genomic_DNA"/>
</dbReference>
<evidence type="ECO:0000313" key="8">
    <source>
        <dbReference type="EMBL" id="KEJ91823.1"/>
    </source>
</evidence>
<dbReference type="InterPro" id="IPR044135">
    <property type="entry name" value="Met-tRNA-FMT_C"/>
</dbReference>
<name>A0A073IN85_9BACT</name>
<evidence type="ECO:0000256" key="4">
    <source>
        <dbReference type="ARBA" id="ARBA00022917"/>
    </source>
</evidence>
<gene>
    <name evidence="5" type="primary">fmt</name>
    <name evidence="8" type="ORF">EH55_07595</name>
</gene>
<dbReference type="InterPro" id="IPR005793">
    <property type="entry name" value="Formyl_trans_C"/>
</dbReference>
<evidence type="ECO:0000256" key="1">
    <source>
        <dbReference type="ARBA" id="ARBA00010699"/>
    </source>
</evidence>
<organism evidence="8 9">
    <name type="scientific">Synergistes jonesii</name>
    <dbReference type="NCBI Taxonomy" id="2754"/>
    <lineage>
        <taxon>Bacteria</taxon>
        <taxon>Thermotogati</taxon>
        <taxon>Synergistota</taxon>
        <taxon>Synergistia</taxon>
        <taxon>Synergistales</taxon>
        <taxon>Synergistaceae</taxon>
        <taxon>Synergistes</taxon>
    </lineage>
</organism>
<proteinExistence type="inferred from homology"/>
<dbReference type="Pfam" id="PF02911">
    <property type="entry name" value="Formyl_trans_C"/>
    <property type="match status" value="1"/>
</dbReference>
<dbReference type="OrthoDB" id="9802815at2"/>
<evidence type="ECO:0000256" key="5">
    <source>
        <dbReference type="HAMAP-Rule" id="MF_00182"/>
    </source>
</evidence>
<dbReference type="InterPro" id="IPR036477">
    <property type="entry name" value="Formyl_transf_N_sf"/>
</dbReference>
<dbReference type="CDD" id="cd08704">
    <property type="entry name" value="Met_tRNA_FMT_C"/>
    <property type="match status" value="1"/>
</dbReference>
<feature type="domain" description="Formyl transferase N-terminal" evidence="6">
    <location>
        <begin position="26"/>
        <end position="180"/>
    </location>
</feature>
<comment type="catalytic activity">
    <reaction evidence="5">
        <text>L-methionyl-tRNA(fMet) + (6R)-10-formyltetrahydrofolate = N-formyl-L-methionyl-tRNA(fMet) + (6S)-5,6,7,8-tetrahydrofolate + H(+)</text>
        <dbReference type="Rhea" id="RHEA:24380"/>
        <dbReference type="Rhea" id="RHEA-COMP:9952"/>
        <dbReference type="Rhea" id="RHEA-COMP:9953"/>
        <dbReference type="ChEBI" id="CHEBI:15378"/>
        <dbReference type="ChEBI" id="CHEBI:57453"/>
        <dbReference type="ChEBI" id="CHEBI:78530"/>
        <dbReference type="ChEBI" id="CHEBI:78844"/>
        <dbReference type="ChEBI" id="CHEBI:195366"/>
        <dbReference type="EC" id="2.1.2.9"/>
    </reaction>
</comment>
<dbReference type="GO" id="GO:0005829">
    <property type="term" value="C:cytosol"/>
    <property type="evidence" value="ECO:0007669"/>
    <property type="project" value="TreeGrafter"/>
</dbReference>
<dbReference type="RefSeq" id="WP_037977194.1">
    <property type="nucleotide sequence ID" value="NZ_JAXDSK010000047.1"/>
</dbReference>
<dbReference type="Pfam" id="PF00551">
    <property type="entry name" value="Formyl_trans_N"/>
    <property type="match status" value="1"/>
</dbReference>
<evidence type="ECO:0000259" key="7">
    <source>
        <dbReference type="Pfam" id="PF02911"/>
    </source>
</evidence>
<accession>A0A073IN85</accession>
<dbReference type="SUPFAM" id="SSF50486">
    <property type="entry name" value="FMT C-terminal domain-like"/>
    <property type="match status" value="1"/>
</dbReference>
<dbReference type="PANTHER" id="PTHR11138">
    <property type="entry name" value="METHIONYL-TRNA FORMYLTRANSFERASE"/>
    <property type="match status" value="1"/>
</dbReference>
<keyword evidence="9" id="KW-1185">Reference proteome</keyword>
<dbReference type="AlphaFoldDB" id="A0A073IN85"/>
<feature type="domain" description="Formyl transferase C-terminal" evidence="7">
    <location>
        <begin position="205"/>
        <end position="301"/>
    </location>
</feature>
<reference evidence="8 9" key="1">
    <citation type="submission" date="2014-04" db="EMBL/GenBank/DDBJ databases">
        <title>Draft Genome Sequence of Synergistes jonesii.</title>
        <authorList>
            <person name="Coil D.A."/>
            <person name="Eisen J.A."/>
            <person name="Holland-Moritz H.E."/>
        </authorList>
    </citation>
    <scope>NUCLEOTIDE SEQUENCE [LARGE SCALE GENOMIC DNA]</scope>
    <source>
        <strain evidence="8 9">78-1</strain>
    </source>
</reference>
<comment type="function">
    <text evidence="5">Attaches a formyl group to the free amino group of methionyl-tRNA(fMet). The formyl group appears to play a dual role in the initiator identity of N-formylmethionyl-tRNA by promoting its recognition by IF2 and preventing the misappropriation of this tRNA by the elongation apparatus.</text>
</comment>
<dbReference type="InterPro" id="IPR002376">
    <property type="entry name" value="Formyl_transf_N"/>
</dbReference>
<dbReference type="PANTHER" id="PTHR11138:SF5">
    <property type="entry name" value="METHIONYL-TRNA FORMYLTRANSFERASE, MITOCHONDRIAL"/>
    <property type="match status" value="1"/>
</dbReference>
<dbReference type="HAMAP" id="MF_00182">
    <property type="entry name" value="Formyl_trans"/>
    <property type="match status" value="1"/>
</dbReference>
<evidence type="ECO:0000256" key="3">
    <source>
        <dbReference type="ARBA" id="ARBA00022679"/>
    </source>
</evidence>
<dbReference type="EC" id="2.1.2.9" evidence="2 5"/>
<dbReference type="InterPro" id="IPR011034">
    <property type="entry name" value="Formyl_transferase-like_C_sf"/>
</dbReference>
<dbReference type="SUPFAM" id="SSF53328">
    <property type="entry name" value="Formyltransferase"/>
    <property type="match status" value="1"/>
</dbReference>
<dbReference type="Gene3D" id="3.40.50.12230">
    <property type="match status" value="1"/>
</dbReference>
<protein>
    <recommendedName>
        <fullName evidence="2 5">Methionyl-tRNA formyltransferase</fullName>
        <ecNumber evidence="2 5">2.1.2.9</ecNumber>
    </recommendedName>
</protein>
<dbReference type="CDD" id="cd08646">
    <property type="entry name" value="FMT_core_Met-tRNA-FMT_N"/>
    <property type="match status" value="1"/>
</dbReference>
<sequence length="310" mass="33418">MPLSVGFMGSGRFAARCLELISERARPLWVLTNVPREAGRGMKLQNTPVFDAARSLGLPLYTTARLSTDAERVEWLKANAPDAILVIDFGQMIKEPVLSMARLGCINVHPSRVPQYRGSAPLQRAIMDGLSSTAVSIFRLDAGMDTGPLLAQPELEISPSDTLSTLSEKAAKLGCETLLRYICDVPADGWRFTPQSGEGASFAPKIDKSEGKVNWCEESAKKIFDKIRGIGESPGVFCTVRGKRLRIRGSEVAEGAGGEPGRCEIVGGFPVVSCARGALKLTEVQPEGKKTLPAGDWARGARLEKGEKFT</sequence>
<dbReference type="Proteomes" id="UP000027665">
    <property type="component" value="Unassembled WGS sequence"/>
</dbReference>
<dbReference type="GO" id="GO:0004479">
    <property type="term" value="F:methionyl-tRNA formyltransferase activity"/>
    <property type="evidence" value="ECO:0007669"/>
    <property type="project" value="UniProtKB-UniRule"/>
</dbReference>
<dbReference type="PATRIC" id="fig|2754.20.peg.1021"/>
<dbReference type="eggNOG" id="COG0223">
    <property type="taxonomic scope" value="Bacteria"/>
</dbReference>
<keyword evidence="3 5" id="KW-0808">Transferase</keyword>
<dbReference type="InterPro" id="IPR041711">
    <property type="entry name" value="Met-tRNA-FMT_N"/>
</dbReference>
<evidence type="ECO:0000259" key="6">
    <source>
        <dbReference type="Pfam" id="PF00551"/>
    </source>
</evidence>
<comment type="caution">
    <text evidence="8">The sequence shown here is derived from an EMBL/GenBank/DDBJ whole genome shotgun (WGS) entry which is preliminary data.</text>
</comment>
<dbReference type="NCBIfam" id="TIGR00460">
    <property type="entry name" value="fmt"/>
    <property type="match status" value="1"/>
</dbReference>
<keyword evidence="4 5" id="KW-0648">Protein biosynthesis</keyword>
<dbReference type="STRING" id="2754.EH55_07595"/>
<dbReference type="InterPro" id="IPR005794">
    <property type="entry name" value="Fmt"/>
</dbReference>